<dbReference type="EMBL" id="LDSE01000043">
    <property type="protein sequence ID" value="KTS65413.1"/>
    <property type="molecule type" value="Genomic_DNA"/>
</dbReference>
<keyword evidence="5" id="KW-0645">Protease</keyword>
<accession>A0A8E1RUK2</accession>
<evidence type="ECO:0000256" key="1">
    <source>
        <dbReference type="ARBA" id="ARBA00001947"/>
    </source>
</evidence>
<dbReference type="InterPro" id="IPR011765">
    <property type="entry name" value="Pept_M16_N"/>
</dbReference>
<protein>
    <recommendedName>
        <fullName evidence="4">Coenzyme PQQ synthesis protein F</fullName>
    </recommendedName>
    <alternativeName>
        <fullName evidence="12">Pyrroloquinoline quinone biosynthesis protein F</fullName>
    </alternativeName>
</protein>
<comment type="pathway">
    <text evidence="2">Cofactor biosynthesis; pyrroloquinoline quinone biosynthesis.</text>
</comment>
<sequence length="774" mass="84792">MCERSLTLANGLRCHLSHQPDARESAALVRVGAGSLHEPDRWPGLAHLLEHLLFCGSAGFTGDERLMPWLQQQGGQVNATTQLSRSAWFFQLPAQALAAGVARLADMLAAPLLTGTAITQEAAVIEAEYQLLRHHAETLSEAALLDAAGGALRRFRVGSAACFGDNVTELQQALRLFHQQHFVAANQQLWLSGPQSLDELQQLAEAFAVRQSGGAAHSLLPAISAPEPVETLIQLADEESFWLSLFINGEESALRDNVTLLEAFWQDEAPGSLMAQLRSEQLCASLQCEWLWQSADHSWLALRFSAPALSASAARRIEQLFWQHLRAVRAATPAQHRHYLQLAQQDFAALSPLTQLRGRALGSAPSADVPADFTGFIAALPQASCTRLLTQRQLSAAPYTTQGFCLQRAPWPQTAAGPVTPVNWSFYPCADALHLPELPANCAPLLRANPVQPRETLLVRPAFYHTLSDEAALSWQQQLRPRLAALRHAGGSGRWQQQQGVWQLVIDLPDDAMPALQQLPGVLAALNAPVLPQPHRAAQSIVIRQLLEALPQQLLAPAVHPAWQAAWCGHSESVSLHAAHGLSEVVRTQPAPTRAAALQHGVSALRCAANDQALLLFIPLPAADDASLAALRALALMFEPRFFQRLRVGQQIGYVVSARYQRVADVDGLQLALQSPSIGWRTLLQHCKAFLRDMVSELAAINDETLQGWQVTLLAQCQPHQNADAASEALRKQQGLPVLTPEAVAALTLPQLQRLHQRLLRERRRWRLLINQRE</sequence>
<dbReference type="InterPro" id="IPR001431">
    <property type="entry name" value="Pept_M16_Zn_BS"/>
</dbReference>
<dbReference type="AlphaFoldDB" id="A0A8E1RUK2"/>
<keyword evidence="9" id="KW-0884">PQQ biosynthesis</keyword>
<evidence type="ECO:0000256" key="7">
    <source>
        <dbReference type="ARBA" id="ARBA00022801"/>
    </source>
</evidence>
<dbReference type="GO" id="GO:0018189">
    <property type="term" value="P:pyrroloquinoline quinone biosynthetic process"/>
    <property type="evidence" value="ECO:0007669"/>
    <property type="project" value="UniProtKB-UniPathway"/>
</dbReference>
<evidence type="ECO:0000256" key="2">
    <source>
        <dbReference type="ARBA" id="ARBA00004886"/>
    </source>
</evidence>
<proteinExistence type="inferred from homology"/>
<evidence type="ECO:0000313" key="17">
    <source>
        <dbReference type="Proteomes" id="UP000071979"/>
    </source>
</evidence>
<keyword evidence="10" id="KW-0482">Metalloprotease</keyword>
<evidence type="ECO:0000259" key="14">
    <source>
        <dbReference type="Pfam" id="PF22454"/>
    </source>
</evidence>
<reference evidence="16 17" key="1">
    <citation type="journal article" date="2016" name="Front. Microbiol.">
        <title>Genomic Resource of Rice Seed Associated Bacteria.</title>
        <authorList>
            <person name="Midha S."/>
            <person name="Bansal K."/>
            <person name="Sharma S."/>
            <person name="Kumar N."/>
            <person name="Patil P.P."/>
            <person name="Chaudhry V."/>
            <person name="Patil P.B."/>
        </authorList>
    </citation>
    <scope>NUCLEOTIDE SEQUENCE [LARGE SCALE GENOMIC DNA]</scope>
    <source>
        <strain evidence="16 17">SA3</strain>
    </source>
</reference>
<evidence type="ECO:0000259" key="15">
    <source>
        <dbReference type="Pfam" id="PF22456"/>
    </source>
</evidence>
<feature type="domain" description="Coenzyme PQQ synthesis protein F-like C-terminal lobe" evidence="15">
    <location>
        <begin position="634"/>
        <end position="726"/>
    </location>
</feature>
<keyword evidence="8" id="KW-0862">Zinc</keyword>
<dbReference type="NCBIfam" id="TIGR02110">
    <property type="entry name" value="PQQ_syn_pqqF"/>
    <property type="match status" value="1"/>
</dbReference>
<dbReference type="InterPro" id="IPR054734">
    <property type="entry name" value="PqqF-like_C_4"/>
</dbReference>
<dbReference type="GO" id="GO:0006508">
    <property type="term" value="P:proteolysis"/>
    <property type="evidence" value="ECO:0007669"/>
    <property type="project" value="UniProtKB-KW"/>
</dbReference>
<dbReference type="InterPro" id="IPR011249">
    <property type="entry name" value="Metalloenz_LuxS/M16"/>
</dbReference>
<evidence type="ECO:0000256" key="12">
    <source>
        <dbReference type="ARBA" id="ARBA00030977"/>
    </source>
</evidence>
<evidence type="ECO:0000256" key="10">
    <source>
        <dbReference type="ARBA" id="ARBA00023049"/>
    </source>
</evidence>
<dbReference type="InterPro" id="IPR011844">
    <property type="entry name" value="PQQ_synth_PqqF"/>
</dbReference>
<evidence type="ECO:0000256" key="6">
    <source>
        <dbReference type="ARBA" id="ARBA00022723"/>
    </source>
</evidence>
<comment type="cofactor">
    <cofactor evidence="1">
        <name>Zn(2+)</name>
        <dbReference type="ChEBI" id="CHEBI:29105"/>
    </cofactor>
</comment>
<feature type="domain" description="Peptidase M16 N-terminal" evidence="13">
    <location>
        <begin position="16"/>
        <end position="145"/>
    </location>
</feature>
<evidence type="ECO:0000256" key="4">
    <source>
        <dbReference type="ARBA" id="ARBA00015088"/>
    </source>
</evidence>
<dbReference type="Proteomes" id="UP000071979">
    <property type="component" value="Unassembled WGS sequence"/>
</dbReference>
<comment type="function">
    <text evidence="11">Required for coenzyme pyrroloquinoline quinone (PQQ) biosynthesis. It is thought that this protein is a protease that cleaves peptides bond in a small peptide (gene pqqA), providing the glutamate and tyrosine residues which are necessary for the synthesis of PQQ.</text>
</comment>
<evidence type="ECO:0000256" key="8">
    <source>
        <dbReference type="ARBA" id="ARBA00022833"/>
    </source>
</evidence>
<dbReference type="Pfam" id="PF22454">
    <property type="entry name" value="PQQ_syn_pqqF_N_2"/>
    <property type="match status" value="1"/>
</dbReference>
<evidence type="ECO:0000256" key="11">
    <source>
        <dbReference type="ARBA" id="ARBA00024932"/>
    </source>
</evidence>
<dbReference type="Pfam" id="PF22456">
    <property type="entry name" value="PqqF-like_C_4"/>
    <property type="match status" value="1"/>
</dbReference>
<dbReference type="PROSITE" id="PS00143">
    <property type="entry name" value="INSULINASE"/>
    <property type="match status" value="1"/>
</dbReference>
<dbReference type="UniPathway" id="UPA00539"/>
<dbReference type="GO" id="GO:0004222">
    <property type="term" value="F:metalloendopeptidase activity"/>
    <property type="evidence" value="ECO:0007669"/>
    <property type="project" value="InterPro"/>
</dbReference>
<dbReference type="InterPro" id="IPR054740">
    <property type="entry name" value="PqqF_N_2"/>
</dbReference>
<dbReference type="RefSeq" id="WP_058774643.1">
    <property type="nucleotide sequence ID" value="NZ_LDSD01000019.1"/>
</dbReference>
<dbReference type="GO" id="GO:0008270">
    <property type="term" value="F:zinc ion binding"/>
    <property type="evidence" value="ECO:0007669"/>
    <property type="project" value="InterPro"/>
</dbReference>
<dbReference type="Pfam" id="PF00675">
    <property type="entry name" value="Peptidase_M16"/>
    <property type="match status" value="1"/>
</dbReference>
<evidence type="ECO:0000256" key="5">
    <source>
        <dbReference type="ARBA" id="ARBA00022670"/>
    </source>
</evidence>
<evidence type="ECO:0000313" key="16">
    <source>
        <dbReference type="EMBL" id="KTS65413.1"/>
    </source>
</evidence>
<evidence type="ECO:0000256" key="3">
    <source>
        <dbReference type="ARBA" id="ARBA00007261"/>
    </source>
</evidence>
<dbReference type="SUPFAM" id="SSF63411">
    <property type="entry name" value="LuxS/MPP-like metallohydrolase"/>
    <property type="match status" value="2"/>
</dbReference>
<feature type="domain" description="Coenzyme PQQ synthesis protein F N-terminal lobe" evidence="14">
    <location>
        <begin position="255"/>
        <end position="388"/>
    </location>
</feature>
<dbReference type="Gene3D" id="3.30.830.10">
    <property type="entry name" value="Metalloenzyme, LuxS/M16 peptidase-like"/>
    <property type="match status" value="2"/>
</dbReference>
<dbReference type="PANTHER" id="PTHR43690:SF18">
    <property type="entry name" value="INSULIN-DEGRADING ENZYME-RELATED"/>
    <property type="match status" value="1"/>
</dbReference>
<dbReference type="PANTHER" id="PTHR43690">
    <property type="entry name" value="NARDILYSIN"/>
    <property type="match status" value="1"/>
</dbReference>
<keyword evidence="7" id="KW-0378">Hydrolase</keyword>
<evidence type="ECO:0000259" key="13">
    <source>
        <dbReference type="Pfam" id="PF00675"/>
    </source>
</evidence>
<name>A0A8E1RUK2_9GAMM</name>
<gene>
    <name evidence="16" type="ORF">SA3R_20880</name>
</gene>
<comment type="caution">
    <text evidence="16">The sequence shown here is derived from an EMBL/GenBank/DDBJ whole genome shotgun (WGS) entry which is preliminary data.</text>
</comment>
<keyword evidence="6" id="KW-0479">Metal-binding</keyword>
<dbReference type="InterPro" id="IPR050626">
    <property type="entry name" value="Peptidase_M16"/>
</dbReference>
<organism evidence="16 17">
    <name type="scientific">Pantoea dispersa</name>
    <dbReference type="NCBI Taxonomy" id="59814"/>
    <lineage>
        <taxon>Bacteria</taxon>
        <taxon>Pseudomonadati</taxon>
        <taxon>Pseudomonadota</taxon>
        <taxon>Gammaproteobacteria</taxon>
        <taxon>Enterobacterales</taxon>
        <taxon>Erwiniaceae</taxon>
        <taxon>Pantoea</taxon>
    </lineage>
</organism>
<evidence type="ECO:0000256" key="9">
    <source>
        <dbReference type="ARBA" id="ARBA00022905"/>
    </source>
</evidence>
<comment type="similarity">
    <text evidence="3">Belongs to the peptidase M16 family.</text>
</comment>